<reference evidence="1" key="3">
    <citation type="submission" date="2015-02" db="UniProtKB">
        <authorList>
            <consortium name="EnsemblProtists"/>
        </authorList>
    </citation>
    <scope>IDENTIFICATION</scope>
    <source>
        <strain evidence="1">DAOM BR144</strain>
    </source>
</reference>
<dbReference type="OMA" id="WQAYLEP"/>
<dbReference type="HOGENOM" id="CLU_1258351_0_0_1"/>
<dbReference type="PANTHER" id="PTHR35796">
    <property type="entry name" value="HYPOTHETICAL CYTOSOLIC PROTEIN"/>
    <property type="match status" value="1"/>
</dbReference>
<organism evidence="1 2">
    <name type="scientific">Globisporangium ultimum (strain ATCC 200006 / CBS 805.95 / DAOM BR144)</name>
    <name type="common">Pythium ultimum</name>
    <dbReference type="NCBI Taxonomy" id="431595"/>
    <lineage>
        <taxon>Eukaryota</taxon>
        <taxon>Sar</taxon>
        <taxon>Stramenopiles</taxon>
        <taxon>Oomycota</taxon>
        <taxon>Peronosporomycetes</taxon>
        <taxon>Pythiales</taxon>
        <taxon>Pythiaceae</taxon>
        <taxon>Globisporangium</taxon>
    </lineage>
</organism>
<name>K3W8R5_GLOUD</name>
<protein>
    <submittedName>
        <fullName evidence="1">Uncharacterized protein</fullName>
    </submittedName>
</protein>
<keyword evidence="2" id="KW-1185">Reference proteome</keyword>
<dbReference type="EMBL" id="GL376626">
    <property type="status" value="NOT_ANNOTATED_CDS"/>
    <property type="molecule type" value="Genomic_DNA"/>
</dbReference>
<reference evidence="2" key="1">
    <citation type="journal article" date="2010" name="Genome Biol.">
        <title>Genome sequence of the necrotrophic plant pathogen Pythium ultimum reveals original pathogenicity mechanisms and effector repertoire.</title>
        <authorList>
            <person name="Levesque C.A."/>
            <person name="Brouwer H."/>
            <person name="Cano L."/>
            <person name="Hamilton J.P."/>
            <person name="Holt C."/>
            <person name="Huitema E."/>
            <person name="Raffaele S."/>
            <person name="Robideau G.P."/>
            <person name="Thines M."/>
            <person name="Win J."/>
            <person name="Zerillo M.M."/>
            <person name="Beakes G.W."/>
            <person name="Boore J.L."/>
            <person name="Busam D."/>
            <person name="Dumas B."/>
            <person name="Ferriera S."/>
            <person name="Fuerstenberg S.I."/>
            <person name="Gachon C.M."/>
            <person name="Gaulin E."/>
            <person name="Govers F."/>
            <person name="Grenville-Briggs L."/>
            <person name="Horner N."/>
            <person name="Hostetler J."/>
            <person name="Jiang R.H."/>
            <person name="Johnson J."/>
            <person name="Krajaejun T."/>
            <person name="Lin H."/>
            <person name="Meijer H.J."/>
            <person name="Moore B."/>
            <person name="Morris P."/>
            <person name="Phuntmart V."/>
            <person name="Puiu D."/>
            <person name="Shetty J."/>
            <person name="Stajich J.E."/>
            <person name="Tripathy S."/>
            <person name="Wawra S."/>
            <person name="van West P."/>
            <person name="Whitty B.R."/>
            <person name="Coutinho P.M."/>
            <person name="Henrissat B."/>
            <person name="Martin F."/>
            <person name="Thomas P.D."/>
            <person name="Tyler B.M."/>
            <person name="De Vries R.P."/>
            <person name="Kamoun S."/>
            <person name="Yandell M."/>
            <person name="Tisserat N."/>
            <person name="Buell C.R."/>
        </authorList>
    </citation>
    <scope>NUCLEOTIDE SEQUENCE</scope>
    <source>
        <strain evidence="2">DAOM:BR144</strain>
    </source>
</reference>
<sequence length="220" mass="24764">MRRGRVSTEDANSSGLHLEITATKLLPFDLEAASEAVWHHFVFGKEKNPHRYYSEQTPKVFCPTISSYLKNFGLEVHDASGTSAEFRVKQVLRQYRDADRIVIVWQARLDAVAFCNAPLPMIHDGEGFFEKGYILLRRPQTSSLAAKGITMMQTCFDIMPTFASRSRHSGSRYSGLKHADDTDEAPLNALTEFVLSATTANLRTSHQIIENVVLEQSLTR</sequence>
<dbReference type="InParanoid" id="K3W8R5"/>
<dbReference type="AlphaFoldDB" id="K3W8R5"/>
<evidence type="ECO:0000313" key="2">
    <source>
        <dbReference type="Proteomes" id="UP000019132"/>
    </source>
</evidence>
<dbReference type="VEuPathDB" id="FungiDB:PYU1_G001356"/>
<dbReference type="PANTHER" id="PTHR35796:SF3">
    <property type="entry name" value="BHLH DOMAIN-CONTAINING PROTEIN"/>
    <property type="match status" value="1"/>
</dbReference>
<dbReference type="Proteomes" id="UP000019132">
    <property type="component" value="Unassembled WGS sequence"/>
</dbReference>
<dbReference type="eggNOG" id="ENOG502RUUY">
    <property type="taxonomic scope" value="Eukaryota"/>
</dbReference>
<dbReference type="EnsemblProtists" id="PYU1_T001356">
    <property type="protein sequence ID" value="PYU1_T001356"/>
    <property type="gene ID" value="PYU1_G001356"/>
</dbReference>
<accession>K3W8R5</accession>
<reference evidence="2" key="2">
    <citation type="submission" date="2010-04" db="EMBL/GenBank/DDBJ databases">
        <authorList>
            <person name="Buell R."/>
            <person name="Hamilton J."/>
            <person name="Hostetler J."/>
        </authorList>
    </citation>
    <scope>NUCLEOTIDE SEQUENCE [LARGE SCALE GENOMIC DNA]</scope>
    <source>
        <strain evidence="2">DAOM:BR144</strain>
    </source>
</reference>
<proteinExistence type="predicted"/>
<evidence type="ECO:0000313" key="1">
    <source>
        <dbReference type="EnsemblProtists" id="PYU1_T001356"/>
    </source>
</evidence>